<accession>X1NMZ4</accession>
<protein>
    <submittedName>
        <fullName evidence="1">Uncharacterized protein</fullName>
    </submittedName>
</protein>
<organism evidence="1">
    <name type="scientific">marine sediment metagenome</name>
    <dbReference type="NCBI Taxonomy" id="412755"/>
    <lineage>
        <taxon>unclassified sequences</taxon>
        <taxon>metagenomes</taxon>
        <taxon>ecological metagenomes</taxon>
    </lineage>
</organism>
<sequence length="149" mass="18149">MKLDLSNKEWYVFNDNYGTSEEKHLIKFINKTYDKLKTKYSKVYLVRNEKCFQLYNFDDGRAMEPDFVLFLEKKETGQSLYYQIIIEPKGAHLLKEDAWKENFLKSLKEKAEINVLWKTKKFIIWGMPFYNEQLRKIEFENEFEKITND</sequence>
<gene>
    <name evidence="1" type="ORF">S06H3_39599</name>
</gene>
<name>X1NMZ4_9ZZZZ</name>
<proteinExistence type="predicted"/>
<evidence type="ECO:0000313" key="1">
    <source>
        <dbReference type="EMBL" id="GAI45402.1"/>
    </source>
</evidence>
<reference evidence="1" key="1">
    <citation type="journal article" date="2014" name="Front. Microbiol.">
        <title>High frequency of phylogenetically diverse reductive dehalogenase-homologous genes in deep subseafloor sedimentary metagenomes.</title>
        <authorList>
            <person name="Kawai M."/>
            <person name="Futagami T."/>
            <person name="Toyoda A."/>
            <person name="Takaki Y."/>
            <person name="Nishi S."/>
            <person name="Hori S."/>
            <person name="Arai W."/>
            <person name="Tsubouchi T."/>
            <person name="Morono Y."/>
            <person name="Uchiyama I."/>
            <person name="Ito T."/>
            <person name="Fujiyama A."/>
            <person name="Inagaki F."/>
            <person name="Takami H."/>
        </authorList>
    </citation>
    <scope>NUCLEOTIDE SEQUENCE</scope>
    <source>
        <strain evidence="1">Expedition CK06-06</strain>
    </source>
</reference>
<dbReference type="EMBL" id="BARV01024244">
    <property type="protein sequence ID" value="GAI45402.1"/>
    <property type="molecule type" value="Genomic_DNA"/>
</dbReference>
<comment type="caution">
    <text evidence="1">The sequence shown here is derived from an EMBL/GenBank/DDBJ whole genome shotgun (WGS) entry which is preliminary data.</text>
</comment>
<dbReference type="AlphaFoldDB" id="X1NMZ4"/>